<keyword evidence="2" id="KW-1185">Reference proteome</keyword>
<organism evidence="1 2">
    <name type="scientific">Cordylochernes scorpioides</name>
    <dbReference type="NCBI Taxonomy" id="51811"/>
    <lineage>
        <taxon>Eukaryota</taxon>
        <taxon>Metazoa</taxon>
        <taxon>Ecdysozoa</taxon>
        <taxon>Arthropoda</taxon>
        <taxon>Chelicerata</taxon>
        <taxon>Arachnida</taxon>
        <taxon>Pseudoscorpiones</taxon>
        <taxon>Cheliferoidea</taxon>
        <taxon>Chernetidae</taxon>
        <taxon>Cordylochernes</taxon>
    </lineage>
</organism>
<dbReference type="PANTHER" id="PTHR47331">
    <property type="entry name" value="PHD-TYPE DOMAIN-CONTAINING PROTEIN"/>
    <property type="match status" value="1"/>
</dbReference>
<evidence type="ECO:0000313" key="2">
    <source>
        <dbReference type="Proteomes" id="UP001235939"/>
    </source>
</evidence>
<reference evidence="1 2" key="1">
    <citation type="submission" date="2022-01" db="EMBL/GenBank/DDBJ databases">
        <title>A chromosomal length assembly of Cordylochernes scorpioides.</title>
        <authorList>
            <person name="Zeh D."/>
            <person name="Zeh J."/>
        </authorList>
    </citation>
    <scope>NUCLEOTIDE SEQUENCE [LARGE SCALE GENOMIC DNA]</scope>
    <source>
        <strain evidence="1">IN4F17</strain>
        <tissue evidence="1">Whole Body</tissue>
    </source>
</reference>
<evidence type="ECO:0000313" key="1">
    <source>
        <dbReference type="EMBL" id="UYV80781.1"/>
    </source>
</evidence>
<protein>
    <submittedName>
        <fullName evidence="1">Uncharacterized protein</fullName>
    </submittedName>
</protein>
<feature type="non-terminal residue" evidence="1">
    <location>
        <position position="1"/>
    </location>
</feature>
<dbReference type="EMBL" id="CP092881">
    <property type="protein sequence ID" value="UYV80781.1"/>
    <property type="molecule type" value="Genomic_DNA"/>
</dbReference>
<name>A0ABY6LI15_9ARAC</name>
<dbReference type="PANTHER" id="PTHR47331:SF1">
    <property type="entry name" value="GAG-LIKE PROTEIN"/>
    <property type="match status" value="1"/>
</dbReference>
<dbReference type="Proteomes" id="UP001235939">
    <property type="component" value="Chromosome 19"/>
</dbReference>
<proteinExistence type="predicted"/>
<accession>A0ABY6LI15</accession>
<sequence>MDTSIEPDHYEMQFLIFGATSSPCSAIYVKNENAMQHEQAKAISSKHLPQRYKEFVANRVGEIQEVTKGTDWRWVPTSDNPADITTRFETEISFEPTGNWYTRPEFLKRPEEEWPNEAKGKYLGTILATRMLKLGDDSRVSPSSDVECGQESGKLIRKISQRLLPERKFETFVDIERCVM</sequence>
<gene>
    <name evidence="1" type="ORF">LAZ67_19001721</name>
</gene>